<evidence type="ECO:0000313" key="4">
    <source>
        <dbReference type="EMBL" id="SDW45997.1"/>
    </source>
</evidence>
<evidence type="ECO:0000256" key="1">
    <source>
        <dbReference type="ARBA" id="ARBA00023125"/>
    </source>
</evidence>
<organism evidence="4 5">
    <name type="scientific">Hydrobacter penzbergensis</name>
    <dbReference type="NCBI Taxonomy" id="1235997"/>
    <lineage>
        <taxon>Bacteria</taxon>
        <taxon>Pseudomonadati</taxon>
        <taxon>Bacteroidota</taxon>
        <taxon>Chitinophagia</taxon>
        <taxon>Chitinophagales</taxon>
        <taxon>Chitinophagaceae</taxon>
        <taxon>Hydrobacter</taxon>
    </lineage>
</organism>
<dbReference type="PANTHER" id="PTHR10302">
    <property type="entry name" value="SINGLE-STRANDED DNA-BINDING PROTEIN"/>
    <property type="match status" value="1"/>
</dbReference>
<dbReference type="CDD" id="cd04496">
    <property type="entry name" value="SSB_OBF"/>
    <property type="match status" value="1"/>
</dbReference>
<dbReference type="GO" id="GO:0003697">
    <property type="term" value="F:single-stranded DNA binding"/>
    <property type="evidence" value="ECO:0007669"/>
    <property type="project" value="InterPro"/>
</dbReference>
<dbReference type="EMBL" id="FNNO01000003">
    <property type="protein sequence ID" value="SDW45997.1"/>
    <property type="molecule type" value="Genomic_DNA"/>
</dbReference>
<dbReference type="InterPro" id="IPR011344">
    <property type="entry name" value="ssDNA-bd"/>
</dbReference>
<dbReference type="PROSITE" id="PS50935">
    <property type="entry name" value="SSB"/>
    <property type="match status" value="1"/>
</dbReference>
<protein>
    <recommendedName>
        <fullName evidence="2 3">Single-stranded DNA-binding protein</fullName>
    </recommendedName>
</protein>
<dbReference type="PIRSF" id="PIRSF002070">
    <property type="entry name" value="SSB"/>
    <property type="match status" value="1"/>
</dbReference>
<dbReference type="AlphaFoldDB" id="A0A8X8LE42"/>
<keyword evidence="1 2" id="KW-0238">DNA-binding</keyword>
<keyword evidence="5" id="KW-1185">Reference proteome</keyword>
<proteinExistence type="predicted"/>
<dbReference type="SUPFAM" id="SSF50249">
    <property type="entry name" value="Nucleic acid-binding proteins"/>
    <property type="match status" value="1"/>
</dbReference>
<dbReference type="PANTHER" id="PTHR10302:SF27">
    <property type="entry name" value="SINGLE-STRANDED DNA-BINDING PROTEIN"/>
    <property type="match status" value="1"/>
</dbReference>
<accession>A0A8X8LE42</accession>
<dbReference type="GO" id="GO:0009295">
    <property type="term" value="C:nucleoid"/>
    <property type="evidence" value="ECO:0007669"/>
    <property type="project" value="TreeGrafter"/>
</dbReference>
<evidence type="ECO:0000256" key="3">
    <source>
        <dbReference type="RuleBase" id="RU000524"/>
    </source>
</evidence>
<dbReference type="Pfam" id="PF00436">
    <property type="entry name" value="SSB"/>
    <property type="match status" value="1"/>
</dbReference>
<reference evidence="4 5" key="1">
    <citation type="submission" date="2016-10" db="EMBL/GenBank/DDBJ databases">
        <authorList>
            <person name="Varghese N."/>
            <person name="Submissions S."/>
        </authorList>
    </citation>
    <scope>NUCLEOTIDE SEQUENCE [LARGE SCALE GENOMIC DNA]</scope>
    <source>
        <strain evidence="4 5">DSM 25353</strain>
    </source>
</reference>
<dbReference type="InterPro" id="IPR012340">
    <property type="entry name" value="NA-bd_OB-fold"/>
</dbReference>
<dbReference type="InterPro" id="IPR000424">
    <property type="entry name" value="Primosome_PriB/ssb"/>
</dbReference>
<gene>
    <name evidence="4" type="ORF">SAMN05444410_10312</name>
</gene>
<dbReference type="GO" id="GO:0006260">
    <property type="term" value="P:DNA replication"/>
    <property type="evidence" value="ECO:0007669"/>
    <property type="project" value="InterPro"/>
</dbReference>
<name>A0A8X8LE42_9BACT</name>
<dbReference type="Gene3D" id="2.40.50.140">
    <property type="entry name" value="Nucleic acid-binding proteins"/>
    <property type="match status" value="1"/>
</dbReference>
<evidence type="ECO:0000256" key="2">
    <source>
        <dbReference type="PIRNR" id="PIRNR002070"/>
    </source>
</evidence>
<dbReference type="NCBIfam" id="TIGR00621">
    <property type="entry name" value="ssb"/>
    <property type="match status" value="1"/>
</dbReference>
<evidence type="ECO:0000313" key="5">
    <source>
        <dbReference type="Proteomes" id="UP000198711"/>
    </source>
</evidence>
<comment type="caution">
    <text evidence="4">The sequence shown here is derived from an EMBL/GenBank/DDBJ whole genome shotgun (WGS) entry which is preliminary data.</text>
</comment>
<dbReference type="RefSeq" id="WP_092722490.1">
    <property type="nucleotide sequence ID" value="NZ_FNNO01000003.1"/>
</dbReference>
<dbReference type="Proteomes" id="UP000198711">
    <property type="component" value="Unassembled WGS sequence"/>
</dbReference>
<sequence length="109" mass="12463">MKTQNNIQLIGYLGADPVLRTAVNGAKLARFRMATDYYRRSKSGTVLKKTTWHNIIVWNKLAELCPGNFIKGSHILVQGQIRHRTYQDDSGHTQHFAEVRASQLLNLDR</sequence>